<accession>A8P0G7</accession>
<comment type="function">
    <text evidence="11">Component of the ubiquinol-cytochrome c oxidoreductase, a multisubunit transmembrane complex that is part of the mitochondrial electron transport chain which drives oxidative phosphorylation. The complex plays an important role in the uptake of multiple carbon sources present in different host niches.</text>
</comment>
<comment type="similarity">
    <text evidence="2 11">Belongs to the UQCRQ/QCR8 family.</text>
</comment>
<evidence type="ECO:0000256" key="9">
    <source>
        <dbReference type="ARBA" id="ARBA00023128"/>
    </source>
</evidence>
<keyword evidence="7 11" id="KW-0249">Electron transport</keyword>
<keyword evidence="10 11" id="KW-0472">Membrane</keyword>
<comment type="caution">
    <text evidence="12">The sequence shown here is derived from an EMBL/GenBank/DDBJ whole genome shotgun (WGS) entry which is preliminary data.</text>
</comment>
<proteinExistence type="inferred from homology"/>
<keyword evidence="9 11" id="KW-0496">Mitochondrion</keyword>
<evidence type="ECO:0000256" key="11">
    <source>
        <dbReference type="RuleBase" id="RU368118"/>
    </source>
</evidence>
<keyword evidence="8 11" id="KW-1133">Transmembrane helix</keyword>
<name>A8P0G7_COPC7</name>
<dbReference type="GO" id="GO:0045275">
    <property type="term" value="C:respiratory chain complex III"/>
    <property type="evidence" value="ECO:0007669"/>
    <property type="project" value="UniProtKB-UniRule"/>
</dbReference>
<keyword evidence="13" id="KW-1185">Reference proteome</keyword>
<evidence type="ECO:0000256" key="3">
    <source>
        <dbReference type="ARBA" id="ARBA00022448"/>
    </source>
</evidence>
<dbReference type="VEuPathDB" id="FungiDB:CC1G_10306"/>
<dbReference type="SUPFAM" id="SSF81508">
    <property type="entry name" value="Ubiquinone-binding protein QP-C of cytochrome bc1 complex (Ubiquinol-cytochrome c reductase)"/>
    <property type="match status" value="1"/>
</dbReference>
<dbReference type="EMBL" id="AACS02000006">
    <property type="protein sequence ID" value="EAU83901.1"/>
    <property type="molecule type" value="Genomic_DNA"/>
</dbReference>
<dbReference type="PANTHER" id="PTHR12119:SF2">
    <property type="entry name" value="CYTOCHROME B-C1 COMPLEX SUBUNIT 8"/>
    <property type="match status" value="1"/>
</dbReference>
<dbReference type="Proteomes" id="UP000001861">
    <property type="component" value="Unassembled WGS sequence"/>
</dbReference>
<evidence type="ECO:0000256" key="7">
    <source>
        <dbReference type="ARBA" id="ARBA00022982"/>
    </source>
</evidence>
<comment type="subcellular location">
    <subcellularLocation>
        <location evidence="1 11">Mitochondrion inner membrane</location>
        <topology evidence="1 11">Single-pass membrane protein</topology>
    </subcellularLocation>
</comment>
<evidence type="ECO:0000256" key="10">
    <source>
        <dbReference type="ARBA" id="ARBA00023136"/>
    </source>
</evidence>
<dbReference type="STRING" id="240176.A8P0G7"/>
<comment type="subunit">
    <text evidence="11">Component of the ubiquinol-cytochrome c oxidoreductase (cytochrome b-c1 complex, complex III, CIII), a multisubunit enzyme composed of 3 respiratory subunits cytochrome b, cytochrome c1 and Rieske protein, 2 core protein subunits, and additional low-molecular weight protein subunits. The complex exists as an obligatory dimer and forms supercomplexes (SCs) in the inner mitochondrial membrane with cytochrome c oxidase (complex IV, CIV).</text>
</comment>
<sequence>MRPTAARFSDMPGPKVYNLWWGDKTGTLRQKGITTYTISPYQTKTAPHWARNYLFNFYRRIGGELLFFGIPFALGYATYAWAKKHDAYMNSKAGHIAHGSHEE</sequence>
<evidence type="ECO:0000256" key="1">
    <source>
        <dbReference type="ARBA" id="ARBA00004434"/>
    </source>
</evidence>
<reference evidence="12 13" key="1">
    <citation type="journal article" date="2010" name="Proc. Natl. Acad. Sci. U.S.A.">
        <title>Insights into evolution of multicellular fungi from the assembled chromosomes of the mushroom Coprinopsis cinerea (Coprinus cinereus).</title>
        <authorList>
            <person name="Stajich J.E."/>
            <person name="Wilke S.K."/>
            <person name="Ahren D."/>
            <person name="Au C.H."/>
            <person name="Birren B.W."/>
            <person name="Borodovsky M."/>
            <person name="Burns C."/>
            <person name="Canback B."/>
            <person name="Casselton L.A."/>
            <person name="Cheng C.K."/>
            <person name="Deng J."/>
            <person name="Dietrich F.S."/>
            <person name="Fargo D.C."/>
            <person name="Farman M.L."/>
            <person name="Gathman A.C."/>
            <person name="Goldberg J."/>
            <person name="Guigo R."/>
            <person name="Hoegger P.J."/>
            <person name="Hooker J.B."/>
            <person name="Huggins A."/>
            <person name="James T.Y."/>
            <person name="Kamada T."/>
            <person name="Kilaru S."/>
            <person name="Kodira C."/>
            <person name="Kues U."/>
            <person name="Kupfer D."/>
            <person name="Kwan H.S."/>
            <person name="Lomsadze A."/>
            <person name="Li W."/>
            <person name="Lilly W.W."/>
            <person name="Ma L.J."/>
            <person name="Mackey A.J."/>
            <person name="Manning G."/>
            <person name="Martin F."/>
            <person name="Muraguchi H."/>
            <person name="Natvig D.O."/>
            <person name="Palmerini H."/>
            <person name="Ramesh M.A."/>
            <person name="Rehmeyer C.J."/>
            <person name="Roe B.A."/>
            <person name="Shenoy N."/>
            <person name="Stanke M."/>
            <person name="Ter-Hovhannisyan V."/>
            <person name="Tunlid A."/>
            <person name="Velagapudi R."/>
            <person name="Vision T.J."/>
            <person name="Zeng Q."/>
            <person name="Zolan M.E."/>
            <person name="Pukkila P.J."/>
        </authorList>
    </citation>
    <scope>NUCLEOTIDE SEQUENCE [LARGE SCALE GENOMIC DNA]</scope>
    <source>
        <strain evidence="13">Okayama-7 / 130 / ATCC MYA-4618 / FGSC 9003</strain>
    </source>
</reference>
<evidence type="ECO:0000256" key="6">
    <source>
        <dbReference type="ARBA" id="ARBA00022792"/>
    </source>
</evidence>
<keyword evidence="3 11" id="KW-0813">Transport</keyword>
<dbReference type="InterPro" id="IPR036642">
    <property type="entry name" value="Cyt_bc1_su8_sf"/>
</dbReference>
<dbReference type="InterPro" id="IPR004205">
    <property type="entry name" value="Cyt_bc1_su8"/>
</dbReference>
<organism evidence="12 13">
    <name type="scientific">Coprinopsis cinerea (strain Okayama-7 / 130 / ATCC MYA-4618 / FGSC 9003)</name>
    <name type="common">Inky cap fungus</name>
    <name type="synonym">Hormographiella aspergillata</name>
    <dbReference type="NCBI Taxonomy" id="240176"/>
    <lineage>
        <taxon>Eukaryota</taxon>
        <taxon>Fungi</taxon>
        <taxon>Dikarya</taxon>
        <taxon>Basidiomycota</taxon>
        <taxon>Agaricomycotina</taxon>
        <taxon>Agaricomycetes</taxon>
        <taxon>Agaricomycetidae</taxon>
        <taxon>Agaricales</taxon>
        <taxon>Agaricineae</taxon>
        <taxon>Psathyrellaceae</taxon>
        <taxon>Coprinopsis</taxon>
    </lineage>
</organism>
<evidence type="ECO:0000256" key="5">
    <source>
        <dbReference type="ARBA" id="ARBA00022692"/>
    </source>
</evidence>
<dbReference type="FunCoup" id="A8P0G7">
    <property type="interactions" value="132"/>
</dbReference>
<dbReference type="OMA" id="AGIYWYW"/>
<keyword evidence="4 11" id="KW-0679">Respiratory chain</keyword>
<dbReference type="Pfam" id="PF02939">
    <property type="entry name" value="UcrQ"/>
    <property type="match status" value="1"/>
</dbReference>
<evidence type="ECO:0000256" key="8">
    <source>
        <dbReference type="ARBA" id="ARBA00022989"/>
    </source>
</evidence>
<dbReference type="AlphaFoldDB" id="A8P0G7"/>
<dbReference type="GO" id="GO:0005743">
    <property type="term" value="C:mitochondrial inner membrane"/>
    <property type="evidence" value="ECO:0007669"/>
    <property type="project" value="UniProtKB-SubCell"/>
</dbReference>
<feature type="transmembrane region" description="Helical" evidence="11">
    <location>
        <begin position="65"/>
        <end position="82"/>
    </location>
</feature>
<dbReference type="KEGG" id="cci:CC1G_10306"/>
<dbReference type="OrthoDB" id="6683853at2759"/>
<dbReference type="InParanoid" id="A8P0G7"/>
<keyword evidence="5 11" id="KW-0812">Transmembrane</keyword>
<keyword evidence="6 11" id="KW-0999">Mitochondrion inner membrane</keyword>
<evidence type="ECO:0000256" key="2">
    <source>
        <dbReference type="ARBA" id="ARBA00007668"/>
    </source>
</evidence>
<dbReference type="eggNOG" id="KOG4116">
    <property type="taxonomic scope" value="Eukaryota"/>
</dbReference>
<dbReference type="GeneID" id="6014445"/>
<dbReference type="Gene3D" id="1.20.5.210">
    <property type="entry name" value="Cytochrome b-c1 complex subunit 8"/>
    <property type="match status" value="1"/>
</dbReference>
<dbReference type="PANTHER" id="PTHR12119">
    <property type="entry name" value="UBIQUINOL-CYTOCHROME C REDUCTASE COMPLEX UBIQUINONE-BINDING PROTEIN QP-C"/>
    <property type="match status" value="1"/>
</dbReference>
<dbReference type="RefSeq" id="XP_001837885.1">
    <property type="nucleotide sequence ID" value="XM_001837833.2"/>
</dbReference>
<dbReference type="GO" id="GO:0006122">
    <property type="term" value="P:mitochondrial electron transport, ubiquinol to cytochrome c"/>
    <property type="evidence" value="ECO:0007669"/>
    <property type="project" value="UniProtKB-UniRule"/>
</dbReference>
<evidence type="ECO:0000256" key="4">
    <source>
        <dbReference type="ARBA" id="ARBA00022660"/>
    </source>
</evidence>
<evidence type="ECO:0000313" key="13">
    <source>
        <dbReference type="Proteomes" id="UP000001861"/>
    </source>
</evidence>
<protein>
    <recommendedName>
        <fullName evidence="11">Cytochrome b-c1 complex subunit 8</fullName>
    </recommendedName>
    <alternativeName>
        <fullName evidence="11">Complex III subunit 8</fullName>
    </alternativeName>
</protein>
<gene>
    <name evidence="12" type="ORF">CC1G_10306</name>
</gene>
<evidence type="ECO:0000313" key="12">
    <source>
        <dbReference type="EMBL" id="EAU83901.1"/>
    </source>
</evidence>